<protein>
    <recommendedName>
        <fullName evidence="1">AAA+ ATPase domain-containing protein</fullName>
    </recommendedName>
</protein>
<dbReference type="InterPro" id="IPR027417">
    <property type="entry name" value="P-loop_NTPase"/>
</dbReference>
<dbReference type="GO" id="GO:0005524">
    <property type="term" value="F:ATP binding"/>
    <property type="evidence" value="ECO:0007669"/>
    <property type="project" value="InterPro"/>
</dbReference>
<dbReference type="Pfam" id="PF22942">
    <property type="entry name" value="DUF7025"/>
    <property type="match status" value="1"/>
</dbReference>
<dbReference type="Gene3D" id="3.40.50.300">
    <property type="entry name" value="P-loop containing nucleotide triphosphate hydrolases"/>
    <property type="match status" value="1"/>
</dbReference>
<dbReference type="InterPro" id="IPR003959">
    <property type="entry name" value="ATPase_AAA_core"/>
</dbReference>
<dbReference type="EMBL" id="JAPDRK010000029">
    <property type="protein sequence ID" value="KAJ9602076.1"/>
    <property type="molecule type" value="Genomic_DNA"/>
</dbReference>
<name>A0AA38U9L6_9EURO</name>
<dbReference type="PANTHER" id="PTHR46411">
    <property type="entry name" value="FAMILY ATPASE, PUTATIVE-RELATED"/>
    <property type="match status" value="1"/>
</dbReference>
<organism evidence="2 3">
    <name type="scientific">Cladophialophora chaetospira</name>
    <dbReference type="NCBI Taxonomy" id="386627"/>
    <lineage>
        <taxon>Eukaryota</taxon>
        <taxon>Fungi</taxon>
        <taxon>Dikarya</taxon>
        <taxon>Ascomycota</taxon>
        <taxon>Pezizomycotina</taxon>
        <taxon>Eurotiomycetes</taxon>
        <taxon>Chaetothyriomycetidae</taxon>
        <taxon>Chaetothyriales</taxon>
        <taxon>Herpotrichiellaceae</taxon>
        <taxon>Cladophialophora</taxon>
    </lineage>
</organism>
<dbReference type="SUPFAM" id="SSF52540">
    <property type="entry name" value="P-loop containing nucleoside triphosphate hydrolases"/>
    <property type="match status" value="1"/>
</dbReference>
<evidence type="ECO:0000259" key="1">
    <source>
        <dbReference type="SMART" id="SM00382"/>
    </source>
</evidence>
<reference evidence="2" key="1">
    <citation type="submission" date="2022-10" db="EMBL/GenBank/DDBJ databases">
        <title>Culturing micro-colonial fungi from biological soil crusts in the Mojave desert and describing Neophaeococcomyces mojavensis, and introducing the new genera and species Taxawa tesnikishii.</title>
        <authorList>
            <person name="Kurbessoian T."/>
            <person name="Stajich J.E."/>
        </authorList>
    </citation>
    <scope>NUCLEOTIDE SEQUENCE</scope>
    <source>
        <strain evidence="2">TK_41</strain>
    </source>
</reference>
<dbReference type="InterPro" id="IPR003593">
    <property type="entry name" value="AAA+_ATPase"/>
</dbReference>
<accession>A0AA38U9L6</accession>
<evidence type="ECO:0000313" key="3">
    <source>
        <dbReference type="Proteomes" id="UP001172673"/>
    </source>
</evidence>
<proteinExistence type="predicted"/>
<keyword evidence="3" id="KW-1185">Reference proteome</keyword>
<feature type="domain" description="AAA+ ATPase" evidence="1">
    <location>
        <begin position="398"/>
        <end position="549"/>
    </location>
</feature>
<dbReference type="SMART" id="SM00382">
    <property type="entry name" value="AAA"/>
    <property type="match status" value="1"/>
</dbReference>
<dbReference type="Proteomes" id="UP001172673">
    <property type="component" value="Unassembled WGS sequence"/>
</dbReference>
<comment type="caution">
    <text evidence="2">The sequence shown here is derived from an EMBL/GenBank/DDBJ whole genome shotgun (WGS) entry which is preliminary data.</text>
</comment>
<dbReference type="PANTHER" id="PTHR46411:SF3">
    <property type="entry name" value="AAA+ ATPASE DOMAIN-CONTAINING PROTEIN"/>
    <property type="match status" value="1"/>
</dbReference>
<dbReference type="InterPro" id="IPR054289">
    <property type="entry name" value="DUF7025"/>
</dbReference>
<dbReference type="Pfam" id="PF00004">
    <property type="entry name" value="AAA"/>
    <property type="match status" value="1"/>
</dbReference>
<dbReference type="GO" id="GO:0016887">
    <property type="term" value="F:ATP hydrolysis activity"/>
    <property type="evidence" value="ECO:0007669"/>
    <property type="project" value="InterPro"/>
</dbReference>
<sequence length="658" mass="74306">MAGHGEQCDIQILNVRHKGPEPPKYGLKNLSPNDNISYALVLERTFNEKNLLQTASLQVNSPHLLKIFKSAVGYHPTVPADYDVPFQMESPFQMLFHYWDELHAAQDQDDLGDEARMHLNLLLGFMKADLGPSKDRVDSMVKVGAIGFSTLWTIFRPGCLVYTEKDGFPWILRLEKTAYEETVRAGKFFEVHCTYSDYDGSTPGQATHQINIMQKRLFAAENPCKITKLPVFPLDWLDDEDIAERLAERGARFLDIQGIQVKAYNGLARYLNDPPYSYYDPEMGDFPGVWLPFTETGRVVLDARTFKEERYSELDSVVPADVSDKSKRMLCPPYAYGFSLSRKEWCRFYIDNLSDPDWNKSALDGLILPEERKSVLQALVFSHTFPHRARDEMKLKGKGLVILLHGNPGSGKTLTAGEVSFQMSAVTGHPNKCTPESVAEATEKALLTATIGELNRENVPSQFESRLKEILQYATIWKAVVLLDEADVFLEGRSEAVGVATAHNALVAVFLKQLEYFSGIVFLTSNRVIVFDRAMKSRIHLALEYQAPDAEMRRRIWMGCLSAIPADEIDLDIDEDVEMVLQDEINGREIANCVGTARTLARFKGVRLSVDHLHTVLQTRRDFERSLRGIRAKRQLTDPAKAGSFQLARRDTLEAGDD</sequence>
<evidence type="ECO:0000313" key="2">
    <source>
        <dbReference type="EMBL" id="KAJ9602076.1"/>
    </source>
</evidence>
<dbReference type="AlphaFoldDB" id="A0AA38U9L6"/>
<gene>
    <name evidence="2" type="ORF">H2200_013436</name>
</gene>